<organism evidence="1 2">
    <name type="scientific">Thauera aminoaromatica S2</name>
    <dbReference type="NCBI Taxonomy" id="1234381"/>
    <lineage>
        <taxon>Bacteria</taxon>
        <taxon>Pseudomonadati</taxon>
        <taxon>Pseudomonadota</taxon>
        <taxon>Betaproteobacteria</taxon>
        <taxon>Rhodocyclales</taxon>
        <taxon>Zoogloeaceae</taxon>
        <taxon>Thauera</taxon>
    </lineage>
</organism>
<name>N6Z3B6_THASP</name>
<dbReference type="EMBL" id="AMXD01000001">
    <property type="protein sequence ID" value="ENO89102.1"/>
    <property type="molecule type" value="Genomic_DNA"/>
</dbReference>
<protein>
    <submittedName>
        <fullName evidence="1">Uncharacterized protein</fullName>
    </submittedName>
</protein>
<accession>N6Z3B6</accession>
<reference evidence="1 2" key="1">
    <citation type="submission" date="2012-09" db="EMBL/GenBank/DDBJ databases">
        <title>Draft Genome Sequences of 6 Strains from Genus Thauera.</title>
        <authorList>
            <person name="Liu B."/>
            <person name="Shapleigh J.P."/>
            <person name="Frostegard A.H."/>
        </authorList>
    </citation>
    <scope>NUCLEOTIDE SEQUENCE [LARGE SCALE GENOMIC DNA]</scope>
    <source>
        <strain evidence="1 2">S2</strain>
    </source>
</reference>
<sequence length="109" mass="12296">MADRRRIRAQAVESMRFAGEVVILPLPDFADLSSGPRVPTSFPPNSLSLRWLAELVRRHEERHPPLDEARAHAEARAVAGDLEARVLRRAAVLEAAGGWREAIRRWQGR</sequence>
<feature type="non-terminal residue" evidence="1">
    <location>
        <position position="109"/>
    </location>
</feature>
<dbReference type="Proteomes" id="UP000013042">
    <property type="component" value="Unassembled WGS sequence"/>
</dbReference>
<evidence type="ECO:0000313" key="2">
    <source>
        <dbReference type="Proteomes" id="UP000013042"/>
    </source>
</evidence>
<evidence type="ECO:0000313" key="1">
    <source>
        <dbReference type="EMBL" id="ENO89102.1"/>
    </source>
</evidence>
<comment type="caution">
    <text evidence="1">The sequence shown here is derived from an EMBL/GenBank/DDBJ whole genome shotgun (WGS) entry which is preliminary data.</text>
</comment>
<dbReference type="AlphaFoldDB" id="N6Z3B6"/>
<proteinExistence type="predicted"/>
<gene>
    <name evidence="1" type="ORF">C665_00850</name>
</gene>